<dbReference type="InterPro" id="IPR013099">
    <property type="entry name" value="K_chnl_dom"/>
</dbReference>
<keyword evidence="5 9" id="KW-1133">Transmembrane helix</keyword>
<evidence type="ECO:0000256" key="9">
    <source>
        <dbReference type="SAM" id="Phobius"/>
    </source>
</evidence>
<dbReference type="InterPro" id="IPR003280">
    <property type="entry name" value="2pore_dom_K_chnl"/>
</dbReference>
<evidence type="ECO:0000259" key="10">
    <source>
        <dbReference type="Pfam" id="PF07885"/>
    </source>
</evidence>
<dbReference type="InParanoid" id="A0A2P5FE32"/>
<dbReference type="GO" id="GO:0005774">
    <property type="term" value="C:vacuolar membrane"/>
    <property type="evidence" value="ECO:0007669"/>
    <property type="project" value="UniProtKB-ARBA"/>
</dbReference>
<dbReference type="GO" id="GO:0015271">
    <property type="term" value="F:outward rectifier potassium channel activity"/>
    <property type="evidence" value="ECO:0007669"/>
    <property type="project" value="TreeGrafter"/>
</dbReference>
<feature type="transmembrane region" description="Helical" evidence="9">
    <location>
        <begin position="167"/>
        <end position="186"/>
    </location>
</feature>
<evidence type="ECO:0000256" key="2">
    <source>
        <dbReference type="ARBA" id="ARBA00010159"/>
    </source>
</evidence>
<keyword evidence="8 11" id="KW-0407">Ion channel</keyword>
<dbReference type="PROSITE" id="PS51257">
    <property type="entry name" value="PROKAR_LIPOPROTEIN"/>
    <property type="match status" value="1"/>
</dbReference>
<evidence type="ECO:0000256" key="8">
    <source>
        <dbReference type="ARBA" id="ARBA00023303"/>
    </source>
</evidence>
<keyword evidence="7 9" id="KW-0472">Membrane</keyword>
<dbReference type="GO" id="GO:0030322">
    <property type="term" value="P:stabilization of membrane potential"/>
    <property type="evidence" value="ECO:0007669"/>
    <property type="project" value="TreeGrafter"/>
</dbReference>
<dbReference type="GO" id="GO:0022841">
    <property type="term" value="F:potassium ion leak channel activity"/>
    <property type="evidence" value="ECO:0007669"/>
    <property type="project" value="TreeGrafter"/>
</dbReference>
<keyword evidence="3" id="KW-0813">Transport</keyword>
<gene>
    <name evidence="11" type="ORF">TorRG33x02_082800</name>
</gene>
<dbReference type="Pfam" id="PF07885">
    <property type="entry name" value="Ion_trans_2"/>
    <property type="match status" value="2"/>
</dbReference>
<dbReference type="OrthoDB" id="415460at2759"/>
<proteinExistence type="inferred from homology"/>
<evidence type="ECO:0000313" key="12">
    <source>
        <dbReference type="Proteomes" id="UP000237000"/>
    </source>
</evidence>
<sequence length="269" mass="30290">MATMIRQQHYITQEYSFGLVLFLLACAVLFVFYLIEGKSFKSLESESPLCDALYFIIVTGTTVGFGDILPVTIAAKFVTSFFIVFSFLFIESFLSYIERFSCMKNVSAGKRLVIYIVAALSSLAGGTVAFHHLESKSWTDSVYFSIVTCSTVGFGDFSFNTAEGRGFAILWLAFNCVVFSNLLMSIRDFKTIMATRNRLKKEFRISELAEGGINHPARLSKYEYTLFILKSLGRLDEEEMTIISKKFDSYPSTISDGQPRIETSNLVPR</sequence>
<accession>A0A2P5FE32</accession>
<reference evidence="12" key="1">
    <citation type="submission" date="2016-06" db="EMBL/GenBank/DDBJ databases">
        <title>Parallel loss of symbiosis genes in relatives of nitrogen-fixing non-legume Parasponia.</title>
        <authorList>
            <person name="Van Velzen R."/>
            <person name="Holmer R."/>
            <person name="Bu F."/>
            <person name="Rutten L."/>
            <person name="Van Zeijl A."/>
            <person name="Liu W."/>
            <person name="Santuari L."/>
            <person name="Cao Q."/>
            <person name="Sharma T."/>
            <person name="Shen D."/>
            <person name="Roswanjaya Y."/>
            <person name="Wardhani T."/>
            <person name="Kalhor M.S."/>
            <person name="Jansen J."/>
            <person name="Van den Hoogen J."/>
            <person name="Gungor B."/>
            <person name="Hartog M."/>
            <person name="Hontelez J."/>
            <person name="Verver J."/>
            <person name="Yang W.-C."/>
            <person name="Schijlen E."/>
            <person name="Repin R."/>
            <person name="Schilthuizen M."/>
            <person name="Schranz E."/>
            <person name="Heidstra R."/>
            <person name="Miyata K."/>
            <person name="Fedorova E."/>
            <person name="Kohlen W."/>
            <person name="Bisseling T."/>
            <person name="Smit S."/>
            <person name="Geurts R."/>
        </authorList>
    </citation>
    <scope>NUCLEOTIDE SEQUENCE [LARGE SCALE GENOMIC DNA]</scope>
    <source>
        <strain evidence="12">cv. RG33-2</strain>
    </source>
</reference>
<dbReference type="PRINTS" id="PR01333">
    <property type="entry name" value="2POREKCHANEL"/>
</dbReference>
<name>A0A2P5FE32_TREOI</name>
<organism evidence="11 12">
    <name type="scientific">Trema orientale</name>
    <name type="common">Charcoal tree</name>
    <name type="synonym">Celtis orientalis</name>
    <dbReference type="NCBI Taxonomy" id="63057"/>
    <lineage>
        <taxon>Eukaryota</taxon>
        <taxon>Viridiplantae</taxon>
        <taxon>Streptophyta</taxon>
        <taxon>Embryophyta</taxon>
        <taxon>Tracheophyta</taxon>
        <taxon>Spermatophyta</taxon>
        <taxon>Magnoliopsida</taxon>
        <taxon>eudicotyledons</taxon>
        <taxon>Gunneridae</taxon>
        <taxon>Pentapetalae</taxon>
        <taxon>rosids</taxon>
        <taxon>fabids</taxon>
        <taxon>Rosales</taxon>
        <taxon>Cannabaceae</taxon>
        <taxon>Trema</taxon>
    </lineage>
</organism>
<evidence type="ECO:0000256" key="6">
    <source>
        <dbReference type="ARBA" id="ARBA00023065"/>
    </source>
</evidence>
<dbReference type="AlphaFoldDB" id="A0A2P5FE32"/>
<evidence type="ECO:0000256" key="1">
    <source>
        <dbReference type="ARBA" id="ARBA00004141"/>
    </source>
</evidence>
<dbReference type="Gene3D" id="1.10.287.70">
    <property type="match status" value="2"/>
</dbReference>
<comment type="similarity">
    <text evidence="2">Belongs to the two pore domain potassium channel (TC 1.A.1.7) family.</text>
</comment>
<evidence type="ECO:0000313" key="11">
    <source>
        <dbReference type="EMBL" id="PON96032.1"/>
    </source>
</evidence>
<evidence type="ECO:0000256" key="3">
    <source>
        <dbReference type="ARBA" id="ARBA00022448"/>
    </source>
</evidence>
<feature type="domain" description="Potassium channel" evidence="10">
    <location>
        <begin position="122"/>
        <end position="186"/>
    </location>
</feature>
<dbReference type="SUPFAM" id="SSF81324">
    <property type="entry name" value="Voltage-gated potassium channels"/>
    <property type="match status" value="2"/>
</dbReference>
<protein>
    <submittedName>
        <fullName evidence="11">Two pore domain potassium channel</fullName>
    </submittedName>
</protein>
<keyword evidence="6" id="KW-0406">Ion transport</keyword>
<feature type="transmembrane region" description="Helical" evidence="9">
    <location>
        <begin position="112"/>
        <end position="133"/>
    </location>
</feature>
<dbReference type="GO" id="GO:0005886">
    <property type="term" value="C:plasma membrane"/>
    <property type="evidence" value="ECO:0007669"/>
    <property type="project" value="TreeGrafter"/>
</dbReference>
<comment type="subcellular location">
    <subcellularLocation>
        <location evidence="1">Membrane</location>
        <topology evidence="1">Multi-pass membrane protein</topology>
    </subcellularLocation>
</comment>
<dbReference type="PANTHER" id="PTHR11003">
    <property type="entry name" value="POTASSIUM CHANNEL, SUBFAMILY K"/>
    <property type="match status" value="1"/>
</dbReference>
<feature type="domain" description="Potassium channel" evidence="10">
    <location>
        <begin position="29"/>
        <end position="99"/>
    </location>
</feature>
<keyword evidence="12" id="KW-1185">Reference proteome</keyword>
<evidence type="ECO:0000256" key="4">
    <source>
        <dbReference type="ARBA" id="ARBA00022692"/>
    </source>
</evidence>
<feature type="transmembrane region" description="Helical" evidence="9">
    <location>
        <begin position="15"/>
        <end position="35"/>
    </location>
</feature>
<dbReference type="EMBL" id="JXTC01000041">
    <property type="protein sequence ID" value="PON96032.1"/>
    <property type="molecule type" value="Genomic_DNA"/>
</dbReference>
<comment type="caution">
    <text evidence="11">The sequence shown here is derived from an EMBL/GenBank/DDBJ whole genome shotgun (WGS) entry which is preliminary data.</text>
</comment>
<evidence type="ECO:0000256" key="7">
    <source>
        <dbReference type="ARBA" id="ARBA00023136"/>
    </source>
</evidence>
<dbReference type="Proteomes" id="UP000237000">
    <property type="component" value="Unassembled WGS sequence"/>
</dbReference>
<dbReference type="STRING" id="63057.A0A2P5FE32"/>
<dbReference type="PANTHER" id="PTHR11003:SF291">
    <property type="entry name" value="IP11374P"/>
    <property type="match status" value="1"/>
</dbReference>
<feature type="transmembrane region" description="Helical" evidence="9">
    <location>
        <begin position="71"/>
        <end position="91"/>
    </location>
</feature>
<evidence type="ECO:0000256" key="5">
    <source>
        <dbReference type="ARBA" id="ARBA00022989"/>
    </source>
</evidence>
<keyword evidence="4 9" id="KW-0812">Transmembrane</keyword>